<protein>
    <submittedName>
        <fullName evidence="1">Uncharacterized protein</fullName>
    </submittedName>
</protein>
<evidence type="ECO:0000313" key="2">
    <source>
        <dbReference type="Proteomes" id="UP000784294"/>
    </source>
</evidence>
<sequence length="89" mass="9994">MYVTSFNGPNSESLFSKGLREDPCSESRLRGKVDRNGLLKRLDYADLKTHLQAYKLVSLSVLSLVIPLALHDFHNSEADNKLDVALFSK</sequence>
<accession>A0A448XJ08</accession>
<comment type="caution">
    <text evidence="1">The sequence shown here is derived from an EMBL/GenBank/DDBJ whole genome shotgun (WGS) entry which is preliminary data.</text>
</comment>
<reference evidence="1" key="1">
    <citation type="submission" date="2018-11" db="EMBL/GenBank/DDBJ databases">
        <authorList>
            <consortium name="Pathogen Informatics"/>
        </authorList>
    </citation>
    <scope>NUCLEOTIDE SEQUENCE</scope>
</reference>
<name>A0A448XJ08_9PLAT</name>
<dbReference type="Proteomes" id="UP000784294">
    <property type="component" value="Unassembled WGS sequence"/>
</dbReference>
<proteinExistence type="predicted"/>
<dbReference type="EMBL" id="CAAALY010256058">
    <property type="protein sequence ID" value="VEL37817.1"/>
    <property type="molecule type" value="Genomic_DNA"/>
</dbReference>
<organism evidence="1 2">
    <name type="scientific">Protopolystoma xenopodis</name>
    <dbReference type="NCBI Taxonomy" id="117903"/>
    <lineage>
        <taxon>Eukaryota</taxon>
        <taxon>Metazoa</taxon>
        <taxon>Spiralia</taxon>
        <taxon>Lophotrochozoa</taxon>
        <taxon>Platyhelminthes</taxon>
        <taxon>Monogenea</taxon>
        <taxon>Polyopisthocotylea</taxon>
        <taxon>Polystomatidea</taxon>
        <taxon>Polystomatidae</taxon>
        <taxon>Protopolystoma</taxon>
    </lineage>
</organism>
<dbReference type="AlphaFoldDB" id="A0A448XJ08"/>
<gene>
    <name evidence="1" type="ORF">PXEA_LOCUS31257</name>
</gene>
<keyword evidence="2" id="KW-1185">Reference proteome</keyword>
<evidence type="ECO:0000313" key="1">
    <source>
        <dbReference type="EMBL" id="VEL37817.1"/>
    </source>
</evidence>